<reference evidence="1" key="1">
    <citation type="submission" date="2019-08" db="EMBL/GenBank/DDBJ databases">
        <authorList>
            <person name="Kucharzyk K."/>
            <person name="Murdoch R.W."/>
            <person name="Higgins S."/>
            <person name="Loffler F."/>
        </authorList>
    </citation>
    <scope>NUCLEOTIDE SEQUENCE</scope>
</reference>
<evidence type="ECO:0000313" key="1">
    <source>
        <dbReference type="EMBL" id="MPM47996.1"/>
    </source>
</evidence>
<accession>A0A645A4Y7</accession>
<gene>
    <name evidence="1" type="ORF">SDC9_94717</name>
</gene>
<comment type="caution">
    <text evidence="1">The sequence shown here is derived from an EMBL/GenBank/DDBJ whole genome shotgun (WGS) entry which is preliminary data.</text>
</comment>
<proteinExistence type="predicted"/>
<dbReference type="AlphaFoldDB" id="A0A645A4Y7"/>
<organism evidence="1">
    <name type="scientific">bioreactor metagenome</name>
    <dbReference type="NCBI Taxonomy" id="1076179"/>
    <lineage>
        <taxon>unclassified sequences</taxon>
        <taxon>metagenomes</taxon>
        <taxon>ecological metagenomes</taxon>
    </lineage>
</organism>
<sequence>MVTVQRQHGTADHIFTLAAVVAELPADKATLILDAVAFRFCQLWIFLHGLRCTDGLFQSGAELIEGDIFIWPGLGKAAIAIGNGKITHGYEPPYNFRKSSAAGSSSIGRV</sequence>
<dbReference type="EMBL" id="VSSQ01011909">
    <property type="protein sequence ID" value="MPM47996.1"/>
    <property type="molecule type" value="Genomic_DNA"/>
</dbReference>
<protein>
    <submittedName>
        <fullName evidence="1">Uncharacterized protein</fullName>
    </submittedName>
</protein>
<name>A0A645A4Y7_9ZZZZ</name>